<dbReference type="PRINTS" id="PR01607">
    <property type="entry name" value="APYRASEFAMLY"/>
</dbReference>
<dbReference type="PANTHER" id="PTHR11575">
    <property type="entry name" value="5'-NUCLEOTIDASE-RELATED"/>
    <property type="match status" value="1"/>
</dbReference>
<sequence length="253" mass="27256">MLKTYSSKIDKIMNEEIKTPNGQVATAAHAYPNPRVGDEGNEKGISVRNSETALGNLITDGMLEEVKAKGVDAVAAMQNGGGIRAGMDEGPITTGEIMTVLPFGNTLATMELTGTEIKEALEHSAANLGKDEKGNMRESGGFLHVSGMEYTYDSTKPAGERIQSVKIKRNDVFETLDNKKTYIIATNFFTAKGGDGYDVFAKAYEEGRVQDFGAADWENLRNHVIRLAEGNDGKVDVGIEGRIKDVASGSENE</sequence>
<reference evidence="2 3" key="1">
    <citation type="submission" date="2023-10" db="EMBL/GenBank/DDBJ databases">
        <title>179-bfca-hs.</title>
        <authorList>
            <person name="Miliotis G."/>
            <person name="Sengupta P."/>
            <person name="Hameed A."/>
            <person name="Chuvochina M."/>
            <person name="Mcdonagh F."/>
            <person name="Simpson A.C."/>
            <person name="Singh N.K."/>
            <person name="Rekha P.D."/>
            <person name="Raman K."/>
            <person name="Hugenholtz P."/>
            <person name="Venkateswaran K."/>
        </authorList>
    </citation>
    <scope>NUCLEOTIDE SEQUENCE [LARGE SCALE GENOMIC DNA]</scope>
    <source>
        <strain evidence="2 3">179-BFC-A-HS</strain>
    </source>
</reference>
<feature type="domain" description="5'-Nucleotidase C-terminal" evidence="1">
    <location>
        <begin position="44"/>
        <end position="201"/>
    </location>
</feature>
<dbReference type="SUPFAM" id="SSF55816">
    <property type="entry name" value="5'-nucleotidase (syn. UDP-sugar hydrolase), C-terminal domain"/>
    <property type="match status" value="1"/>
</dbReference>
<dbReference type="EMBL" id="JAROCA020000001">
    <property type="protein sequence ID" value="MDY0404711.1"/>
    <property type="molecule type" value="Genomic_DNA"/>
</dbReference>
<dbReference type="Gene3D" id="3.90.780.10">
    <property type="entry name" value="5'-Nucleotidase, C-terminal domain"/>
    <property type="match status" value="1"/>
</dbReference>
<dbReference type="InterPro" id="IPR008334">
    <property type="entry name" value="5'-Nucleotdase_C"/>
</dbReference>
<gene>
    <name evidence="2" type="ORF">P5G51_004210</name>
</gene>
<organism evidence="2 3">
    <name type="scientific">Tigheibacillus jepli</name>
    <dbReference type="NCBI Taxonomy" id="3035914"/>
    <lineage>
        <taxon>Bacteria</taxon>
        <taxon>Bacillati</taxon>
        <taxon>Bacillota</taxon>
        <taxon>Bacilli</taxon>
        <taxon>Bacillales</taxon>
        <taxon>Bacillaceae</taxon>
        <taxon>Tigheibacillus</taxon>
    </lineage>
</organism>
<dbReference type="Proteomes" id="UP001228376">
    <property type="component" value="Unassembled WGS sequence"/>
</dbReference>
<dbReference type="GO" id="GO:0008253">
    <property type="term" value="F:5'-nucleotidase activity"/>
    <property type="evidence" value="ECO:0007669"/>
    <property type="project" value="UniProtKB-EC"/>
</dbReference>
<comment type="caution">
    <text evidence="2">The sequence shown here is derived from an EMBL/GenBank/DDBJ whole genome shotgun (WGS) entry which is preliminary data.</text>
</comment>
<protein>
    <submittedName>
        <fullName evidence="2">5'-nucleotidase</fullName>
        <ecNumber evidence="2">3.1.3.5</ecNumber>
    </submittedName>
</protein>
<dbReference type="RefSeq" id="WP_320384284.1">
    <property type="nucleotide sequence ID" value="NZ_JAROCA020000001.1"/>
</dbReference>
<dbReference type="EC" id="3.1.3.5" evidence="2"/>
<dbReference type="Pfam" id="PF02872">
    <property type="entry name" value="5_nucleotid_C"/>
    <property type="match status" value="1"/>
</dbReference>
<name>A0ABU5CFD7_9BACI</name>
<accession>A0ABU5CFD7</accession>
<dbReference type="InterPro" id="IPR006179">
    <property type="entry name" value="5_nucleotidase/apyrase"/>
</dbReference>
<keyword evidence="2" id="KW-0378">Hydrolase</keyword>
<keyword evidence="3" id="KW-1185">Reference proteome</keyword>
<dbReference type="PANTHER" id="PTHR11575:SF24">
    <property type="entry name" value="5'-NUCLEOTIDASE"/>
    <property type="match status" value="1"/>
</dbReference>
<evidence type="ECO:0000313" key="2">
    <source>
        <dbReference type="EMBL" id="MDY0404711.1"/>
    </source>
</evidence>
<dbReference type="InterPro" id="IPR036907">
    <property type="entry name" value="5'-Nucleotdase_C_sf"/>
</dbReference>
<evidence type="ECO:0000259" key="1">
    <source>
        <dbReference type="Pfam" id="PF02872"/>
    </source>
</evidence>
<evidence type="ECO:0000313" key="3">
    <source>
        <dbReference type="Proteomes" id="UP001228376"/>
    </source>
</evidence>
<proteinExistence type="predicted"/>